<dbReference type="Gene3D" id="3.40.50.720">
    <property type="entry name" value="NAD(P)-binding Rossmann-like Domain"/>
    <property type="match status" value="1"/>
</dbReference>
<comment type="caution">
    <text evidence="4">The sequence shown here is derived from an EMBL/GenBank/DDBJ whole genome shotgun (WGS) entry which is preliminary data.</text>
</comment>
<dbReference type="Proteomes" id="UP000660680">
    <property type="component" value="Unassembled WGS sequence"/>
</dbReference>
<dbReference type="RefSeq" id="WP_229786919.1">
    <property type="nucleotide sequence ID" value="NZ_BMRB01000002.1"/>
</dbReference>
<dbReference type="GO" id="GO:0016491">
    <property type="term" value="F:oxidoreductase activity"/>
    <property type="evidence" value="ECO:0007669"/>
    <property type="project" value="UniProtKB-KW"/>
</dbReference>
<dbReference type="PRINTS" id="PR00080">
    <property type="entry name" value="SDRFAMILY"/>
</dbReference>
<dbReference type="CDD" id="cd05233">
    <property type="entry name" value="SDR_c"/>
    <property type="match status" value="1"/>
</dbReference>
<dbReference type="SUPFAM" id="SSF51735">
    <property type="entry name" value="NAD(P)-binding Rossmann-fold domains"/>
    <property type="match status" value="1"/>
</dbReference>
<reference evidence="4" key="1">
    <citation type="journal article" date="2014" name="Int. J. Syst. Evol. Microbiol.">
        <title>Complete genome sequence of Corynebacterium casei LMG S-19264T (=DSM 44701T), isolated from a smear-ripened cheese.</title>
        <authorList>
            <consortium name="US DOE Joint Genome Institute (JGI-PGF)"/>
            <person name="Walter F."/>
            <person name="Albersmeier A."/>
            <person name="Kalinowski J."/>
            <person name="Ruckert C."/>
        </authorList>
    </citation>
    <scope>NUCLEOTIDE SEQUENCE</scope>
    <source>
        <strain evidence="4">JCM 3276</strain>
    </source>
</reference>
<dbReference type="InterPro" id="IPR002347">
    <property type="entry name" value="SDR_fam"/>
</dbReference>
<evidence type="ECO:0000313" key="5">
    <source>
        <dbReference type="Proteomes" id="UP000660680"/>
    </source>
</evidence>
<dbReference type="Pfam" id="PF00106">
    <property type="entry name" value="adh_short"/>
    <property type="match status" value="1"/>
</dbReference>
<evidence type="ECO:0000313" key="4">
    <source>
        <dbReference type="EMBL" id="GGS33794.1"/>
    </source>
</evidence>
<evidence type="ECO:0000256" key="1">
    <source>
        <dbReference type="ARBA" id="ARBA00006484"/>
    </source>
</evidence>
<keyword evidence="2" id="KW-0560">Oxidoreductase</keyword>
<dbReference type="PRINTS" id="PR00081">
    <property type="entry name" value="GDHRDH"/>
</dbReference>
<dbReference type="InterPro" id="IPR036291">
    <property type="entry name" value="NAD(P)-bd_dom_sf"/>
</dbReference>
<comment type="similarity">
    <text evidence="1 3">Belongs to the short-chain dehydrogenases/reductases (SDR) family.</text>
</comment>
<evidence type="ECO:0000256" key="3">
    <source>
        <dbReference type="RuleBase" id="RU000363"/>
    </source>
</evidence>
<keyword evidence="5" id="KW-1185">Reference proteome</keyword>
<protein>
    <submittedName>
        <fullName evidence="4">Short-chain dehydrogenase/reductase</fullName>
    </submittedName>
</protein>
<dbReference type="PANTHER" id="PTHR44196">
    <property type="entry name" value="DEHYDROGENASE/REDUCTASE SDR FAMILY MEMBER 7B"/>
    <property type="match status" value="1"/>
</dbReference>
<accession>A0A918GG57</accession>
<sequence length="282" mass="29425">MIIRDGTLAARISRSRLAGALMSPRGGVGVEELRGAVEGRTVLITGASYGLGAATARMLADAGATVLMTARTAAALAEVAGGRGHCYPADLSDPAAVGELAARVLAEHGPPDVVVSNAGKSIRRTLAASRFHDFQRTMAVNYLGPVRLLLDLLPAMRARGSGHLVNVSTIGVQVPPGPRWAAYQASKSAFDVFFRSAALEAAADGITATSVYMGLIRTRMSAPTASLANAPGQSADEAAGVLARAIARRPAKISPWWADLAELGAAVSRRPWEAAVRWRPRR</sequence>
<organism evidence="4 5">
    <name type="scientific">Actinokineospora fastidiosa</name>
    <dbReference type="NCBI Taxonomy" id="1816"/>
    <lineage>
        <taxon>Bacteria</taxon>
        <taxon>Bacillati</taxon>
        <taxon>Actinomycetota</taxon>
        <taxon>Actinomycetes</taxon>
        <taxon>Pseudonocardiales</taxon>
        <taxon>Pseudonocardiaceae</taxon>
        <taxon>Actinokineospora</taxon>
    </lineage>
</organism>
<dbReference type="AlphaFoldDB" id="A0A918GG57"/>
<gene>
    <name evidence="4" type="ORF">GCM10010171_30110</name>
</gene>
<evidence type="ECO:0000256" key="2">
    <source>
        <dbReference type="ARBA" id="ARBA00023002"/>
    </source>
</evidence>
<name>A0A918GG57_9PSEU</name>
<dbReference type="GO" id="GO:0016020">
    <property type="term" value="C:membrane"/>
    <property type="evidence" value="ECO:0007669"/>
    <property type="project" value="TreeGrafter"/>
</dbReference>
<dbReference type="PANTHER" id="PTHR44196:SF1">
    <property type="entry name" value="DEHYDROGENASE_REDUCTASE SDR FAMILY MEMBER 7B"/>
    <property type="match status" value="1"/>
</dbReference>
<reference evidence="4" key="2">
    <citation type="submission" date="2020-09" db="EMBL/GenBank/DDBJ databases">
        <authorList>
            <person name="Sun Q."/>
            <person name="Ohkuma M."/>
        </authorList>
    </citation>
    <scope>NUCLEOTIDE SEQUENCE</scope>
    <source>
        <strain evidence="4">JCM 3276</strain>
    </source>
</reference>
<dbReference type="EMBL" id="BMRB01000002">
    <property type="protein sequence ID" value="GGS33794.1"/>
    <property type="molecule type" value="Genomic_DNA"/>
</dbReference>
<proteinExistence type="inferred from homology"/>